<evidence type="ECO:0000313" key="15">
    <source>
        <dbReference type="Proteomes" id="UP001285908"/>
    </source>
</evidence>
<dbReference type="Pfam" id="PF04188">
    <property type="entry name" value="Mannosyl_trans2"/>
    <property type="match status" value="1"/>
</dbReference>
<keyword evidence="6 12" id="KW-0328">Glycosyltransferase</keyword>
<comment type="function">
    <text evidence="12">Mannosyltransferase involved in glycosylphosphatidylinositol-anchor biosynthesis.</text>
</comment>
<feature type="transmembrane region" description="Helical" evidence="12">
    <location>
        <begin position="185"/>
        <end position="207"/>
    </location>
</feature>
<reference evidence="14 15" key="1">
    <citation type="journal article" date="2023" name="Mol. Phylogenet. Evol.">
        <title>Genome-scale phylogeny and comparative genomics of the fungal order Sordariales.</title>
        <authorList>
            <person name="Hensen N."/>
            <person name="Bonometti L."/>
            <person name="Westerberg I."/>
            <person name="Brannstrom I.O."/>
            <person name="Guillou S."/>
            <person name="Cros-Aarteil S."/>
            <person name="Calhoun S."/>
            <person name="Haridas S."/>
            <person name="Kuo A."/>
            <person name="Mondo S."/>
            <person name="Pangilinan J."/>
            <person name="Riley R."/>
            <person name="LaButti K."/>
            <person name="Andreopoulos B."/>
            <person name="Lipzen A."/>
            <person name="Chen C."/>
            <person name="Yan M."/>
            <person name="Daum C."/>
            <person name="Ng V."/>
            <person name="Clum A."/>
            <person name="Steindorff A."/>
            <person name="Ohm R.A."/>
            <person name="Martin F."/>
            <person name="Silar P."/>
            <person name="Natvig D.O."/>
            <person name="Lalanne C."/>
            <person name="Gautier V."/>
            <person name="Ament-Velasquez S.L."/>
            <person name="Kruys A."/>
            <person name="Hutchinson M.I."/>
            <person name="Powell A.J."/>
            <person name="Barry K."/>
            <person name="Miller A.N."/>
            <person name="Grigoriev I.V."/>
            <person name="Debuchy R."/>
            <person name="Gladieux P."/>
            <person name="Hiltunen Thoren M."/>
            <person name="Johannesson H."/>
        </authorList>
    </citation>
    <scope>NUCLEOTIDE SEQUENCE [LARGE SCALE GENOMIC DNA]</scope>
    <source>
        <strain evidence="14 15">FGSC 10403</strain>
    </source>
</reference>
<feature type="transmembrane region" description="Helical" evidence="12">
    <location>
        <begin position="141"/>
        <end position="164"/>
    </location>
</feature>
<dbReference type="PANTHER" id="PTHR12468:SF2">
    <property type="entry name" value="GPI MANNOSYLTRANSFERASE 2"/>
    <property type="match status" value="1"/>
</dbReference>
<evidence type="ECO:0000256" key="2">
    <source>
        <dbReference type="ARBA" id="ARBA00004687"/>
    </source>
</evidence>
<dbReference type="GeneID" id="87869911"/>
<evidence type="ECO:0000256" key="4">
    <source>
        <dbReference type="ARBA" id="ARBA00013795"/>
    </source>
</evidence>
<dbReference type="EMBL" id="JAULSX010000004">
    <property type="protein sequence ID" value="KAK3492232.1"/>
    <property type="molecule type" value="Genomic_DNA"/>
</dbReference>
<feature type="transmembrane region" description="Helical" evidence="12">
    <location>
        <begin position="273"/>
        <end position="293"/>
    </location>
</feature>
<comment type="similarity">
    <text evidence="3 12">Belongs to the PIGV family.</text>
</comment>
<feature type="transmembrane region" description="Helical" evidence="12">
    <location>
        <begin position="21"/>
        <end position="43"/>
    </location>
</feature>
<dbReference type="RefSeq" id="XP_062692690.1">
    <property type="nucleotide sequence ID" value="XM_062832289.1"/>
</dbReference>
<keyword evidence="15" id="KW-1185">Reference proteome</keyword>
<dbReference type="GO" id="GO:0031501">
    <property type="term" value="C:mannosyltransferase complex"/>
    <property type="evidence" value="ECO:0007669"/>
    <property type="project" value="TreeGrafter"/>
</dbReference>
<feature type="transmembrane region" description="Helical" evidence="12">
    <location>
        <begin position="313"/>
        <end position="336"/>
    </location>
</feature>
<feature type="compositionally biased region" description="Low complexity" evidence="13">
    <location>
        <begin position="467"/>
        <end position="484"/>
    </location>
</feature>
<dbReference type="GO" id="GO:0005789">
    <property type="term" value="C:endoplasmic reticulum membrane"/>
    <property type="evidence" value="ECO:0007669"/>
    <property type="project" value="UniProtKB-SubCell"/>
</dbReference>
<accession>A0AAJ0I775</accession>
<dbReference type="PANTHER" id="PTHR12468">
    <property type="entry name" value="GPI MANNOSYLTRANSFERASE 2"/>
    <property type="match status" value="1"/>
</dbReference>
<dbReference type="Proteomes" id="UP001285908">
    <property type="component" value="Unassembled WGS sequence"/>
</dbReference>
<comment type="subcellular location">
    <subcellularLocation>
        <location evidence="1 12">Endoplasmic reticulum membrane</location>
        <topology evidence="1 12">Multi-pass membrane protein</topology>
    </subcellularLocation>
</comment>
<protein>
    <recommendedName>
        <fullName evidence="4 12">GPI mannosyltransferase 2</fullName>
        <ecNumber evidence="12">2.4.1.-</ecNumber>
    </recommendedName>
</protein>
<dbReference type="GO" id="GO:0000009">
    <property type="term" value="F:alpha-1,6-mannosyltransferase activity"/>
    <property type="evidence" value="ECO:0007669"/>
    <property type="project" value="InterPro"/>
</dbReference>
<comment type="pathway">
    <text evidence="2 12">Glycolipid biosynthesis; glycosylphosphatidylinositol-anchor biosynthesis.</text>
</comment>
<evidence type="ECO:0000256" key="5">
    <source>
        <dbReference type="ARBA" id="ARBA00022502"/>
    </source>
</evidence>
<comment type="caution">
    <text evidence="12">Lacks conserved residue(s) required for the propagation of feature annotation.</text>
</comment>
<keyword evidence="5 12" id="KW-0337">GPI-anchor biosynthesis</keyword>
<keyword evidence="11 12" id="KW-0472">Membrane</keyword>
<dbReference type="GO" id="GO:0004376">
    <property type="term" value="F:GPI mannosyltransferase activity"/>
    <property type="evidence" value="ECO:0007669"/>
    <property type="project" value="InterPro"/>
</dbReference>
<evidence type="ECO:0000256" key="9">
    <source>
        <dbReference type="ARBA" id="ARBA00022824"/>
    </source>
</evidence>
<evidence type="ECO:0000256" key="10">
    <source>
        <dbReference type="ARBA" id="ARBA00022989"/>
    </source>
</evidence>
<gene>
    <name evidence="14" type="ORF">B0T23DRAFT_136889</name>
</gene>
<sequence length="596" mass="63596">MTTTTSSPKSSGSALAHPHKIILKSFILWKLFLLLIAVGSTLVNDRAYDTSADLLLVGNAEPLSVNDGNDGVAELLSNFGKRLVTRFTSWDAIYFVSAAKRGYVYEQEWAFGTGLVVCVRGVLKALQTLGLPLPLATSPTALAEATTALLLSNASHLLASLVLYRLTLLLPFSGSKSSPQKQRKLALLTSLLHIFSPAGLFLSAPYAESSCALFSFLGWWFYAQSCLSDQDGTTAVSDNVEGSEKGSLTLKGDLHLLLAGLSFGLATLFRSNGILNGLPFAWEVLTILSGLVITTSEERGRGRVPLLRTLRRLIALGLGGIFVAAGSIVPQAVAWLRYCPSGSLWLLNKFLSSGSEVEVSETSGGSGSARGYGSSGVGAGVNAGAGGGLEELVAQDEAREWCAAVVPSIYTFVQKHYWNVGFLRYWTLPNIPLFLLAAPMLAILVKSALDQLSQQSSTATVPLAMNSDAKSTSSASPDTPSSGSVKSDEAGFIPPPPELPTIAQQRMQILIGSAAAEQVLLAVLAVSTYHVQIITRISSGYPLWYWWLAQQLIGDGDMQQQQQQQQQKKLGKGIVVFMVMYAAIQGVLFTSFLPPA</sequence>
<organism evidence="14 15">
    <name type="scientific">Neurospora hispaniola</name>
    <dbReference type="NCBI Taxonomy" id="588809"/>
    <lineage>
        <taxon>Eukaryota</taxon>
        <taxon>Fungi</taxon>
        <taxon>Dikarya</taxon>
        <taxon>Ascomycota</taxon>
        <taxon>Pezizomycotina</taxon>
        <taxon>Sordariomycetes</taxon>
        <taxon>Sordariomycetidae</taxon>
        <taxon>Sordariales</taxon>
        <taxon>Sordariaceae</taxon>
        <taxon>Neurospora</taxon>
    </lineage>
</organism>
<dbReference type="AlphaFoldDB" id="A0AAJ0I775"/>
<dbReference type="GO" id="GO:0006506">
    <property type="term" value="P:GPI anchor biosynthetic process"/>
    <property type="evidence" value="ECO:0007669"/>
    <property type="project" value="UniProtKB-KW"/>
</dbReference>
<evidence type="ECO:0000256" key="8">
    <source>
        <dbReference type="ARBA" id="ARBA00022692"/>
    </source>
</evidence>
<feature type="transmembrane region" description="Helical" evidence="12">
    <location>
        <begin position="425"/>
        <end position="445"/>
    </location>
</feature>
<evidence type="ECO:0000256" key="1">
    <source>
        <dbReference type="ARBA" id="ARBA00004477"/>
    </source>
</evidence>
<name>A0AAJ0I775_9PEZI</name>
<keyword evidence="10 12" id="KW-1133">Transmembrane helix</keyword>
<proteinExistence type="inferred from homology"/>
<evidence type="ECO:0000256" key="12">
    <source>
        <dbReference type="RuleBase" id="RU363112"/>
    </source>
</evidence>
<keyword evidence="9 12" id="KW-0256">Endoplasmic reticulum</keyword>
<dbReference type="EC" id="2.4.1.-" evidence="12"/>
<evidence type="ECO:0000313" key="14">
    <source>
        <dbReference type="EMBL" id="KAK3492232.1"/>
    </source>
</evidence>
<evidence type="ECO:0000256" key="11">
    <source>
        <dbReference type="ARBA" id="ARBA00023136"/>
    </source>
</evidence>
<keyword evidence="7 12" id="KW-0808">Transferase</keyword>
<comment type="caution">
    <text evidence="14">The sequence shown here is derived from an EMBL/GenBank/DDBJ whole genome shotgun (WGS) entry which is preliminary data.</text>
</comment>
<evidence type="ECO:0000256" key="7">
    <source>
        <dbReference type="ARBA" id="ARBA00022679"/>
    </source>
</evidence>
<evidence type="ECO:0000256" key="6">
    <source>
        <dbReference type="ARBA" id="ARBA00022676"/>
    </source>
</evidence>
<feature type="region of interest" description="Disordered" evidence="13">
    <location>
        <begin position="464"/>
        <end position="490"/>
    </location>
</feature>
<evidence type="ECO:0000256" key="13">
    <source>
        <dbReference type="SAM" id="MobiDB-lite"/>
    </source>
</evidence>
<feature type="transmembrane region" description="Helical" evidence="12">
    <location>
        <begin position="574"/>
        <end position="593"/>
    </location>
</feature>
<dbReference type="InterPro" id="IPR007315">
    <property type="entry name" value="PIG-V/Gpi18"/>
</dbReference>
<evidence type="ECO:0000256" key="3">
    <source>
        <dbReference type="ARBA" id="ARBA00008698"/>
    </source>
</evidence>
<keyword evidence="8 12" id="KW-0812">Transmembrane</keyword>